<evidence type="ECO:0000256" key="2">
    <source>
        <dbReference type="ARBA" id="ARBA00010617"/>
    </source>
</evidence>
<keyword evidence="3 7" id="KW-0349">Heme</keyword>
<reference evidence="10 11" key="1">
    <citation type="submission" date="2019-03" db="EMBL/GenBank/DDBJ databases">
        <title>Draft genome sequence of Xylaria hypoxylon DSM 108379, a ubiquitous saprotrophic-parasitic fungi on hardwood.</title>
        <authorList>
            <person name="Buettner E."/>
            <person name="Leonhardt S."/>
            <person name="Gebauer A.M."/>
            <person name="Liers C."/>
            <person name="Hofrichter M."/>
            <person name="Kellner H."/>
        </authorList>
    </citation>
    <scope>NUCLEOTIDE SEQUENCE [LARGE SCALE GENOMIC DNA]</scope>
    <source>
        <strain evidence="10 11">DSM 108379</strain>
    </source>
</reference>
<evidence type="ECO:0000313" key="11">
    <source>
        <dbReference type="Proteomes" id="UP000297716"/>
    </source>
</evidence>
<keyword evidence="4 7" id="KW-0479">Metal-binding</keyword>
<dbReference type="Gene3D" id="1.10.630.10">
    <property type="entry name" value="Cytochrome P450"/>
    <property type="match status" value="1"/>
</dbReference>
<comment type="similarity">
    <text evidence="2 8">Belongs to the cytochrome P450 family.</text>
</comment>
<evidence type="ECO:0000256" key="4">
    <source>
        <dbReference type="ARBA" id="ARBA00022723"/>
    </source>
</evidence>
<dbReference type="Proteomes" id="UP000297716">
    <property type="component" value="Unassembled WGS sequence"/>
</dbReference>
<dbReference type="PRINTS" id="PR00385">
    <property type="entry name" value="P450"/>
</dbReference>
<name>A0A4Z0Y7Q3_9PEZI</name>
<keyword evidence="9" id="KW-1133">Transmembrane helix</keyword>
<sequence length="496" mass="55631">MNTLDSYNVRDIGSLQMAGIALTAAVLAVVIRHLLFDPLAKVPGPWYTKWTNAVLKIRSIKGDGPIYVDQLHEKYGPVVRLGPSEVDVTDVAAIKKIHRVKSDFGKTDFYQGLGYRRENIIGTQDTDFHRRQRKLLSQPMSENGLKAMEPEIEEKVRLAIEKMGEEMKTRKAVDIYKWWMFMTTDIIGQLTFGESFHALENGKADSYIEDLGKAGIVSSIGSQFISLMPIIYHLPLPGIGGSLRMLADRIQIGARAKFQQLRHEMESKDEETPLLFSKLAQGVIVDGETMTETELVNAAEAYIIAGSDTTSNTLTFVTWALCKQPKLKDQLIKELETLPVNFTGEDLKSLPFLNRCITEGLRRFPVVPGGLPRYVPKEGADIAGYWLPGGSTIITQNWSLHRNPEAFPNPDQYDPSRWENPTKAMKDSMLAFGGGSRICIGMHLAYIELRMGLAYFFRTFPKSRVSSLEGMGDNDMKEALYFISSPQNHRCIIETA</sequence>
<evidence type="ECO:0000256" key="8">
    <source>
        <dbReference type="RuleBase" id="RU000461"/>
    </source>
</evidence>
<dbReference type="PANTHER" id="PTHR24305">
    <property type="entry name" value="CYTOCHROME P450"/>
    <property type="match status" value="1"/>
</dbReference>
<protein>
    <recommendedName>
        <fullName evidence="12">Cytochrome P450</fullName>
    </recommendedName>
</protein>
<evidence type="ECO:0000256" key="9">
    <source>
        <dbReference type="SAM" id="Phobius"/>
    </source>
</evidence>
<comment type="cofactor">
    <cofactor evidence="1 7">
        <name>heme</name>
        <dbReference type="ChEBI" id="CHEBI:30413"/>
    </cofactor>
</comment>
<keyword evidence="8" id="KW-0503">Monooxygenase</keyword>
<keyword evidence="6 7" id="KW-0408">Iron</keyword>
<evidence type="ECO:0008006" key="12">
    <source>
        <dbReference type="Google" id="ProtNLM"/>
    </source>
</evidence>
<feature type="binding site" description="axial binding residue" evidence="7">
    <location>
        <position position="439"/>
    </location>
    <ligand>
        <name>heme</name>
        <dbReference type="ChEBI" id="CHEBI:30413"/>
    </ligand>
    <ligandPart>
        <name>Fe</name>
        <dbReference type="ChEBI" id="CHEBI:18248"/>
    </ligandPart>
</feature>
<comment type="caution">
    <text evidence="10">The sequence shown here is derived from an EMBL/GenBank/DDBJ whole genome shotgun (WGS) entry which is preliminary data.</text>
</comment>
<dbReference type="InterPro" id="IPR001128">
    <property type="entry name" value="Cyt_P450"/>
</dbReference>
<dbReference type="InterPro" id="IPR002401">
    <property type="entry name" value="Cyt_P450_E_grp-I"/>
</dbReference>
<dbReference type="PANTHER" id="PTHR24305:SF96">
    <property type="entry name" value="CYTOCHROME P450 MONOOXYGENASE STCB-RELATED"/>
    <property type="match status" value="1"/>
</dbReference>
<dbReference type="CDD" id="cd11059">
    <property type="entry name" value="CYP_fungal"/>
    <property type="match status" value="1"/>
</dbReference>
<gene>
    <name evidence="10" type="ORF">E0Z10_g9784</name>
</gene>
<evidence type="ECO:0000256" key="1">
    <source>
        <dbReference type="ARBA" id="ARBA00001971"/>
    </source>
</evidence>
<dbReference type="GO" id="GO:0004497">
    <property type="term" value="F:monooxygenase activity"/>
    <property type="evidence" value="ECO:0007669"/>
    <property type="project" value="UniProtKB-KW"/>
</dbReference>
<dbReference type="PROSITE" id="PS00086">
    <property type="entry name" value="CYTOCHROME_P450"/>
    <property type="match status" value="1"/>
</dbReference>
<dbReference type="GO" id="GO:0016705">
    <property type="term" value="F:oxidoreductase activity, acting on paired donors, with incorporation or reduction of molecular oxygen"/>
    <property type="evidence" value="ECO:0007669"/>
    <property type="project" value="InterPro"/>
</dbReference>
<keyword evidence="9" id="KW-0812">Transmembrane</keyword>
<evidence type="ECO:0000256" key="7">
    <source>
        <dbReference type="PIRSR" id="PIRSR602401-1"/>
    </source>
</evidence>
<dbReference type="InterPro" id="IPR050121">
    <property type="entry name" value="Cytochrome_P450_monoxygenase"/>
</dbReference>
<dbReference type="PRINTS" id="PR00463">
    <property type="entry name" value="EP450I"/>
</dbReference>
<keyword evidence="9" id="KW-0472">Membrane</keyword>
<dbReference type="InterPro" id="IPR017972">
    <property type="entry name" value="Cyt_P450_CS"/>
</dbReference>
<dbReference type="InterPro" id="IPR036396">
    <property type="entry name" value="Cyt_P450_sf"/>
</dbReference>
<evidence type="ECO:0000256" key="3">
    <source>
        <dbReference type="ARBA" id="ARBA00022617"/>
    </source>
</evidence>
<keyword evidence="5 8" id="KW-0560">Oxidoreductase</keyword>
<dbReference type="EMBL" id="SKBN01000327">
    <property type="protein sequence ID" value="TGJ78977.1"/>
    <property type="molecule type" value="Genomic_DNA"/>
</dbReference>
<dbReference type="STRING" id="37992.A0A4Z0Y7Q3"/>
<evidence type="ECO:0000313" key="10">
    <source>
        <dbReference type="EMBL" id="TGJ78977.1"/>
    </source>
</evidence>
<dbReference type="OrthoDB" id="1470350at2759"/>
<feature type="transmembrane region" description="Helical" evidence="9">
    <location>
        <begin position="12"/>
        <end position="31"/>
    </location>
</feature>
<evidence type="ECO:0000256" key="5">
    <source>
        <dbReference type="ARBA" id="ARBA00023002"/>
    </source>
</evidence>
<dbReference type="GO" id="GO:0020037">
    <property type="term" value="F:heme binding"/>
    <property type="evidence" value="ECO:0007669"/>
    <property type="project" value="InterPro"/>
</dbReference>
<dbReference type="Pfam" id="PF00067">
    <property type="entry name" value="p450"/>
    <property type="match status" value="1"/>
</dbReference>
<evidence type="ECO:0000256" key="6">
    <source>
        <dbReference type="ARBA" id="ARBA00023004"/>
    </source>
</evidence>
<dbReference type="AlphaFoldDB" id="A0A4Z0Y7Q3"/>
<proteinExistence type="inferred from homology"/>
<accession>A0A4Z0Y7Q3</accession>
<keyword evidence="11" id="KW-1185">Reference proteome</keyword>
<organism evidence="10 11">
    <name type="scientific">Xylaria hypoxylon</name>
    <dbReference type="NCBI Taxonomy" id="37992"/>
    <lineage>
        <taxon>Eukaryota</taxon>
        <taxon>Fungi</taxon>
        <taxon>Dikarya</taxon>
        <taxon>Ascomycota</taxon>
        <taxon>Pezizomycotina</taxon>
        <taxon>Sordariomycetes</taxon>
        <taxon>Xylariomycetidae</taxon>
        <taxon>Xylariales</taxon>
        <taxon>Xylariaceae</taxon>
        <taxon>Xylaria</taxon>
    </lineage>
</organism>
<dbReference type="SUPFAM" id="SSF48264">
    <property type="entry name" value="Cytochrome P450"/>
    <property type="match status" value="1"/>
</dbReference>
<dbReference type="GO" id="GO:0005506">
    <property type="term" value="F:iron ion binding"/>
    <property type="evidence" value="ECO:0007669"/>
    <property type="project" value="InterPro"/>
</dbReference>